<feature type="compositionally biased region" description="Low complexity" evidence="1">
    <location>
        <begin position="1124"/>
        <end position="1136"/>
    </location>
</feature>
<sequence>MFDATMSKLFFLVLFGLVCSITRGADTLCSLPPVTYADAKVAYPDSAFALNHLETLGIATWYSDRDVNGNATQTAVDLLAACPESSRLSVVVYGLPNKDCSAGYSNGNSTVKTGEDYEEFITNLTALVGERKVLYVLEPDAVGLLANEGCAVEFGYQSNLTTAISLLSENPNAEIYLDVGFWTLERSDSADIVARIVKELAQSGRVKGIALNTSNYRSTTQIADLCTNFQTAVQSTDMHCVIDSSRNFQEFANASSPEWCNVRKAGIGAPPTNITDLGNIDYWLYVKPPGDSDGTCVDQSADAMRGPPAGEFFNDHFIKLWNQGYFVNTQSMATIYDPNAETSGTAGQASIAWVITVLSTLCLVIPKMFRKLAVCTAVLVAVLSNEALALQQGGSFTPTTGGNQDDSYTTTGTKAPVVTTQTPTTTVPATTAPAVTPAATTPAPVTPVATTPAPVATPAATTPAPETESPVATPAATTPAPETEAPVATPAATTTTPSTTPAITTPSIPTTGTKAPVATPAATTTTPSTTPAITTPSVPTTGTKAPVVTPAATTPTDEEGSTGTKAPVATPAASTPTTPTGEQGSHTSDCNPNFPTEETEAPSATPAVTTSTPAVTPAATTPSTKAPVVTPATTTSTSVDSSASKAESASTTEESGSDNIEQTAQQTNTKSGDNSSKNGGNGGTIAVALVATVAAVAAVGTVASRMKKARDADAALATPGDSENIHIEIKPASFLLAVAGTELVQADTLCSLPPVTYAKAKKAYPASAYAIEALEKYGIATWYSDRTENGDYAQTAADLVASCSEDSRISVVVYGLPNKDCAAKESAVGSTVQSASDYVSFLNTLTTAIGNRKVLYILEPDAIGLLADTTGCGQGAGYLANLQTAIGLLSQNANADIYLDVGYWTLEYPATCTAVASVVKQLVSAGSKVKGIMLNTSNYQSTAKLSTLCSNFQTAVGSTDLHCIFDTSRNYHGGPSSNEWCNVKSAGIGSLPSSETGISNVDYFIWAKPPGDSDGTCDGRTSDSMQGPGAGVFFNDLFQSLWNQGIMVTEKGFPAIDGTVRSSTGSSTDQQQSQNQNQNKGQGVATYNASAPTTTPSTATSTPADQTIYKSAGAQTNLQAGGDSAPAPTITSTPTPVSKAADSQQISTESSNTTTMGAGVIVLIALVAAAVVALAAIVSIRHRQKKMVNAAKTPELSALAPLPTTIVDFRPHRTTLANNPNIL</sequence>
<feature type="compositionally biased region" description="Low complexity" evidence="1">
    <location>
        <begin position="564"/>
        <end position="580"/>
    </location>
</feature>
<comment type="caution">
    <text evidence="4">The sequence shown here is derived from an EMBL/GenBank/DDBJ whole genome shotgun (WGS) entry which is preliminary data.</text>
</comment>
<feature type="compositionally biased region" description="Polar residues" evidence="1">
    <location>
        <begin position="581"/>
        <end position="594"/>
    </location>
</feature>
<organism evidence="4 5">
    <name type="scientific">Phytophthora citrophthora</name>
    <dbReference type="NCBI Taxonomy" id="4793"/>
    <lineage>
        <taxon>Eukaryota</taxon>
        <taxon>Sar</taxon>
        <taxon>Stramenopiles</taxon>
        <taxon>Oomycota</taxon>
        <taxon>Peronosporomycetes</taxon>
        <taxon>Peronosporales</taxon>
        <taxon>Peronosporaceae</taxon>
        <taxon>Phytophthora</taxon>
    </lineage>
</organism>
<gene>
    <name evidence="4" type="ORF">P3T76_013135</name>
</gene>
<feature type="compositionally biased region" description="Polar residues" evidence="1">
    <location>
        <begin position="657"/>
        <end position="666"/>
    </location>
</feature>
<dbReference type="GO" id="GO:0030245">
    <property type="term" value="P:cellulose catabolic process"/>
    <property type="evidence" value="ECO:0007669"/>
    <property type="project" value="InterPro"/>
</dbReference>
<feature type="compositionally biased region" description="Low complexity" evidence="1">
    <location>
        <begin position="667"/>
        <end position="679"/>
    </location>
</feature>
<name>A0AAD9G3D3_9STRA</name>
<evidence type="ECO:0000313" key="4">
    <source>
        <dbReference type="EMBL" id="KAK1931379.1"/>
    </source>
</evidence>
<keyword evidence="2" id="KW-0812">Transmembrane</keyword>
<feature type="compositionally biased region" description="Low complexity" evidence="1">
    <location>
        <begin position="601"/>
        <end position="654"/>
    </location>
</feature>
<protein>
    <submittedName>
        <fullName evidence="4">Endoglucanase A</fullName>
    </submittedName>
</protein>
<feature type="chain" id="PRO_5042289913" evidence="3">
    <location>
        <begin position="25"/>
        <end position="1223"/>
    </location>
</feature>
<dbReference type="InterPro" id="IPR016288">
    <property type="entry name" value="Beta_cellobiohydrolase"/>
</dbReference>
<feature type="compositionally biased region" description="Low complexity" evidence="1">
    <location>
        <begin position="1062"/>
        <end position="1103"/>
    </location>
</feature>
<evidence type="ECO:0000256" key="3">
    <source>
        <dbReference type="SAM" id="SignalP"/>
    </source>
</evidence>
<accession>A0AAD9G3D3</accession>
<feature type="region of interest" description="Disordered" evidence="1">
    <location>
        <begin position="1058"/>
        <end position="1103"/>
    </location>
</feature>
<keyword evidence="5" id="KW-1185">Reference proteome</keyword>
<dbReference type="Gene3D" id="3.20.20.40">
    <property type="entry name" value="1, 4-beta cellobiohydrolase"/>
    <property type="match status" value="2"/>
</dbReference>
<feature type="region of interest" description="Disordered" evidence="1">
    <location>
        <begin position="1117"/>
        <end position="1143"/>
    </location>
</feature>
<feature type="transmembrane region" description="Helical" evidence="2">
    <location>
        <begin position="1156"/>
        <end position="1178"/>
    </location>
</feature>
<dbReference type="PANTHER" id="PTHR34876:SF4">
    <property type="entry name" value="1,4-BETA-D-GLUCAN CELLOBIOHYDROLASE C-RELATED"/>
    <property type="match status" value="1"/>
</dbReference>
<dbReference type="PRINTS" id="PR00733">
    <property type="entry name" value="GLHYDRLASE6"/>
</dbReference>
<keyword evidence="2" id="KW-1133">Transmembrane helix</keyword>
<feature type="region of interest" description="Disordered" evidence="1">
    <location>
        <begin position="393"/>
        <end position="679"/>
    </location>
</feature>
<evidence type="ECO:0000313" key="5">
    <source>
        <dbReference type="Proteomes" id="UP001259832"/>
    </source>
</evidence>
<keyword evidence="2" id="KW-0472">Membrane</keyword>
<dbReference type="PANTHER" id="PTHR34876">
    <property type="match status" value="1"/>
</dbReference>
<evidence type="ECO:0000256" key="1">
    <source>
        <dbReference type="SAM" id="MobiDB-lite"/>
    </source>
</evidence>
<feature type="compositionally biased region" description="Polar residues" evidence="1">
    <location>
        <begin position="393"/>
        <end position="408"/>
    </location>
</feature>
<feature type="compositionally biased region" description="Low complexity" evidence="1">
    <location>
        <begin position="409"/>
        <end position="555"/>
    </location>
</feature>
<evidence type="ECO:0000256" key="2">
    <source>
        <dbReference type="SAM" id="Phobius"/>
    </source>
</evidence>
<proteinExistence type="predicted"/>
<dbReference type="GO" id="GO:0004553">
    <property type="term" value="F:hydrolase activity, hydrolyzing O-glycosyl compounds"/>
    <property type="evidence" value="ECO:0007669"/>
    <property type="project" value="InterPro"/>
</dbReference>
<dbReference type="Proteomes" id="UP001259832">
    <property type="component" value="Unassembled WGS sequence"/>
</dbReference>
<dbReference type="EMBL" id="JASMQC010000034">
    <property type="protein sequence ID" value="KAK1931379.1"/>
    <property type="molecule type" value="Genomic_DNA"/>
</dbReference>
<dbReference type="Pfam" id="PF01341">
    <property type="entry name" value="Glyco_hydro_6"/>
    <property type="match status" value="2"/>
</dbReference>
<dbReference type="SUPFAM" id="SSF51989">
    <property type="entry name" value="Glycosyl hydrolases family 6, cellulases"/>
    <property type="match status" value="2"/>
</dbReference>
<keyword evidence="3" id="KW-0732">Signal</keyword>
<reference evidence="4" key="1">
    <citation type="submission" date="2023-08" db="EMBL/GenBank/DDBJ databases">
        <title>Reference Genome Resource for the Citrus Pathogen Phytophthora citrophthora.</title>
        <authorList>
            <person name="Moller H."/>
            <person name="Coetzee B."/>
            <person name="Rose L.J."/>
            <person name="Van Niekerk J.M."/>
        </authorList>
    </citation>
    <scope>NUCLEOTIDE SEQUENCE</scope>
    <source>
        <strain evidence="4">STE-U-9442</strain>
    </source>
</reference>
<dbReference type="InterPro" id="IPR036434">
    <property type="entry name" value="Beta_cellobiohydrolase_sf"/>
</dbReference>
<dbReference type="AlphaFoldDB" id="A0AAD9G3D3"/>
<feature type="signal peptide" evidence="3">
    <location>
        <begin position="1"/>
        <end position="24"/>
    </location>
</feature>